<dbReference type="RefSeq" id="WP_014192928.1">
    <property type="nucleotide sequence ID" value="NZ_FCNY02000016.1"/>
</dbReference>
<dbReference type="PANTHER" id="PTHR44051">
    <property type="entry name" value="GLUTATHIONE S-TRANSFERASE-RELATED"/>
    <property type="match status" value="1"/>
</dbReference>
<protein>
    <submittedName>
        <fullName evidence="4">Glutathione S-transferase domain-containing protein</fullName>
    </submittedName>
</protein>
<dbReference type="SFLD" id="SFLDS00019">
    <property type="entry name" value="Glutathione_Transferase_(cytos"/>
    <property type="match status" value="1"/>
</dbReference>
<dbReference type="PROSITE" id="PS50404">
    <property type="entry name" value="GST_NTER"/>
    <property type="match status" value="1"/>
</dbReference>
<evidence type="ECO:0000313" key="4">
    <source>
        <dbReference type="EMBL" id="SAL60543.1"/>
    </source>
</evidence>
<dbReference type="PROSITE" id="PS50405">
    <property type="entry name" value="GST_CTER"/>
    <property type="match status" value="1"/>
</dbReference>
<dbReference type="Proteomes" id="UP000054740">
    <property type="component" value="Unassembled WGS sequence"/>
</dbReference>
<dbReference type="InterPro" id="IPR004046">
    <property type="entry name" value="GST_C"/>
</dbReference>
<dbReference type="PANTHER" id="PTHR44051:SF8">
    <property type="entry name" value="GLUTATHIONE S-TRANSFERASE GSTA"/>
    <property type="match status" value="1"/>
</dbReference>
<dbReference type="SUPFAM" id="SSF47616">
    <property type="entry name" value="GST C-terminal domain-like"/>
    <property type="match status" value="1"/>
</dbReference>
<evidence type="ECO:0000259" key="3">
    <source>
        <dbReference type="PROSITE" id="PS50405"/>
    </source>
</evidence>
<reference evidence="5" key="1">
    <citation type="submission" date="2016-01" db="EMBL/GenBank/DDBJ databases">
        <authorList>
            <person name="Peeters C."/>
        </authorList>
    </citation>
    <scope>NUCLEOTIDE SEQUENCE [LARGE SCALE GENOMIC DNA]</scope>
</reference>
<accession>A0A158IW94</accession>
<dbReference type="Pfam" id="PF00043">
    <property type="entry name" value="GST_C"/>
    <property type="match status" value="1"/>
</dbReference>
<organism evidence="4 5">
    <name type="scientific">Caballeronia cordobensis</name>
    <name type="common">Burkholderia cordobensis</name>
    <dbReference type="NCBI Taxonomy" id="1353886"/>
    <lineage>
        <taxon>Bacteria</taxon>
        <taxon>Pseudomonadati</taxon>
        <taxon>Pseudomonadota</taxon>
        <taxon>Betaproteobacteria</taxon>
        <taxon>Burkholderiales</taxon>
        <taxon>Burkholderiaceae</taxon>
        <taxon>Caballeronia</taxon>
    </lineage>
</organism>
<dbReference type="Pfam" id="PF02798">
    <property type="entry name" value="GST_N"/>
    <property type="match status" value="1"/>
</dbReference>
<evidence type="ECO:0000256" key="1">
    <source>
        <dbReference type="RuleBase" id="RU003494"/>
    </source>
</evidence>
<feature type="domain" description="GST N-terminal" evidence="2">
    <location>
        <begin position="3"/>
        <end position="84"/>
    </location>
</feature>
<dbReference type="CDD" id="cd03046">
    <property type="entry name" value="GST_N_GTT1_like"/>
    <property type="match status" value="1"/>
</dbReference>
<dbReference type="SUPFAM" id="SSF52833">
    <property type="entry name" value="Thioredoxin-like"/>
    <property type="match status" value="1"/>
</dbReference>
<evidence type="ECO:0000313" key="5">
    <source>
        <dbReference type="Proteomes" id="UP000054740"/>
    </source>
</evidence>
<dbReference type="SFLD" id="SFLDG00358">
    <property type="entry name" value="Main_(cytGST)"/>
    <property type="match status" value="1"/>
</dbReference>
<feature type="domain" description="GST C-terminal" evidence="3">
    <location>
        <begin position="91"/>
        <end position="214"/>
    </location>
</feature>
<dbReference type="InterPro" id="IPR010987">
    <property type="entry name" value="Glutathione-S-Trfase_C-like"/>
</dbReference>
<keyword evidence="5" id="KW-1185">Reference proteome</keyword>
<name>A0A158IW94_CABCO</name>
<dbReference type="EMBL" id="FCNY02000016">
    <property type="protein sequence ID" value="SAL60543.1"/>
    <property type="molecule type" value="Genomic_DNA"/>
</dbReference>
<dbReference type="AlphaFoldDB" id="A0A158IW94"/>
<dbReference type="GO" id="GO:0016740">
    <property type="term" value="F:transferase activity"/>
    <property type="evidence" value="ECO:0007669"/>
    <property type="project" value="UniProtKB-KW"/>
</dbReference>
<dbReference type="InterPro" id="IPR036282">
    <property type="entry name" value="Glutathione-S-Trfase_C_sf"/>
</dbReference>
<proteinExistence type="inferred from homology"/>
<dbReference type="InterPro" id="IPR036249">
    <property type="entry name" value="Thioredoxin-like_sf"/>
</dbReference>
<keyword evidence="4" id="KW-0808">Transferase</keyword>
<sequence length="223" mass="25487">MEETDLTLWGMGTVRNLRVHWMLMEMGLDYTFYPVHPRSGETYTEEFLKINPRHKVPVLRHRDVVVTESAAIISYVSEAFAPPPGIYVPATAQARAKLNEWCFFIMTEFDAHTLYVIRRHTTFSSLYGESPTACKAAKEYFMDQLQAIAPLIDKSGFLVGGKLSCADILLTTCIDWAIEYSFELPPNIVAYHEQHSNRPAYKGAFRKTFMDPASIPDLMRIPR</sequence>
<dbReference type="Gene3D" id="3.40.30.10">
    <property type="entry name" value="Glutaredoxin"/>
    <property type="match status" value="1"/>
</dbReference>
<gene>
    <name evidence="4" type="ORF">AWB70_05462</name>
</gene>
<dbReference type="InterPro" id="IPR004045">
    <property type="entry name" value="Glutathione_S-Trfase_N"/>
</dbReference>
<dbReference type="Gene3D" id="1.20.1050.10">
    <property type="match status" value="1"/>
</dbReference>
<dbReference type="InterPro" id="IPR040079">
    <property type="entry name" value="Glutathione_S-Trfase"/>
</dbReference>
<evidence type="ECO:0000259" key="2">
    <source>
        <dbReference type="PROSITE" id="PS50404"/>
    </source>
</evidence>
<comment type="similarity">
    <text evidence="1">Belongs to the GST superfamily.</text>
</comment>